<evidence type="ECO:0000256" key="1">
    <source>
        <dbReference type="SAM" id="MobiDB-lite"/>
    </source>
</evidence>
<organism evidence="2 3">
    <name type="scientific">Chlamydomonas schloesseri</name>
    <dbReference type="NCBI Taxonomy" id="2026947"/>
    <lineage>
        <taxon>Eukaryota</taxon>
        <taxon>Viridiplantae</taxon>
        <taxon>Chlorophyta</taxon>
        <taxon>core chlorophytes</taxon>
        <taxon>Chlorophyceae</taxon>
        <taxon>CS clade</taxon>
        <taxon>Chlamydomonadales</taxon>
        <taxon>Chlamydomonadaceae</taxon>
        <taxon>Chlamydomonas</taxon>
    </lineage>
</organism>
<feature type="region of interest" description="Disordered" evidence="1">
    <location>
        <begin position="191"/>
        <end position="269"/>
    </location>
</feature>
<reference evidence="2" key="1">
    <citation type="journal article" date="2020" name="bioRxiv">
        <title>Comparative genomics of Chlamydomonas.</title>
        <authorList>
            <person name="Craig R.J."/>
            <person name="Hasan A.R."/>
            <person name="Ness R.W."/>
            <person name="Keightley P.D."/>
        </authorList>
    </citation>
    <scope>NUCLEOTIDE SEQUENCE</scope>
    <source>
        <strain evidence="2">CCAP 11/173</strain>
    </source>
</reference>
<feature type="region of interest" description="Disordered" evidence="1">
    <location>
        <begin position="432"/>
        <end position="456"/>
    </location>
</feature>
<feature type="compositionally biased region" description="Low complexity" evidence="1">
    <location>
        <begin position="297"/>
        <end position="306"/>
    </location>
</feature>
<dbReference type="OrthoDB" id="552830at2759"/>
<proteinExistence type="predicted"/>
<dbReference type="AlphaFoldDB" id="A0A835SZS6"/>
<dbReference type="EMBL" id="JAEHOD010000086">
    <property type="protein sequence ID" value="KAG2429425.1"/>
    <property type="molecule type" value="Genomic_DNA"/>
</dbReference>
<name>A0A835SZS6_9CHLO</name>
<sequence length="456" mass="44561">MTAAISYKPEAGKPAALLRLLGRPKPALPELLRSSLSAMDDSPDVAWQSSAFDACLRTIATPTQGAPTGAPSACDAMDACDGDVPLSAAACEVWGSSRWRICTGPEALAQAAASGAASTSATGAPPSQDPGAEGIIAQQRAVRPSPLAARPPMALPVRCVVQQVSPPRPTRPGFVGCRSSSSSGCGGCSGSGCGGGQGQLQRSPSPPRRQHPPSRWRSGAAIGHSHGCGSDVHGAGPSTPLPAAAPQVQLPPSQPLAASPGAGGATHLGTSASASARVMALQHSGGGISVCVSSGAGANSSGWASDSDWDSDSDAERGSTGRAVRRRRAAGGDGACASGGGGGGQESQVLPTALVPPAPAPRHKPKSRLCEQMQVLVSESLTAALTLGLQQSGAAAAVAARSSGAGGGGAGGGGGGGGVGAAAVAVAASGGRGLECGREPVPRQRSIGLTRKRLLQ</sequence>
<protein>
    <submittedName>
        <fullName evidence="2">Uncharacterized protein</fullName>
    </submittedName>
</protein>
<dbReference type="Proteomes" id="UP000613740">
    <property type="component" value="Unassembled WGS sequence"/>
</dbReference>
<gene>
    <name evidence="2" type="ORF">HYH02_014080</name>
</gene>
<evidence type="ECO:0000313" key="2">
    <source>
        <dbReference type="EMBL" id="KAG2429425.1"/>
    </source>
</evidence>
<feature type="region of interest" description="Disordered" evidence="1">
    <location>
        <begin position="297"/>
        <end position="367"/>
    </location>
</feature>
<evidence type="ECO:0000313" key="3">
    <source>
        <dbReference type="Proteomes" id="UP000613740"/>
    </source>
</evidence>
<comment type="caution">
    <text evidence="2">The sequence shown here is derived from an EMBL/GenBank/DDBJ whole genome shotgun (WGS) entry which is preliminary data.</text>
</comment>
<feature type="compositionally biased region" description="Gly residues" evidence="1">
    <location>
        <begin position="331"/>
        <end position="345"/>
    </location>
</feature>
<feature type="compositionally biased region" description="Low complexity" evidence="1">
    <location>
        <begin position="241"/>
        <end position="258"/>
    </location>
</feature>
<keyword evidence="3" id="KW-1185">Reference proteome</keyword>
<accession>A0A835SZS6</accession>